<sequence length="33" mass="3775">MLQQKAGIYHVDIVTAFLYAELKEPIEIELLEG</sequence>
<evidence type="ECO:0000313" key="2">
    <source>
        <dbReference type="Proteomes" id="UP000009886"/>
    </source>
</evidence>
<dbReference type="EMBL" id="AKCU01000181">
    <property type="protein sequence ID" value="EKV18686.1"/>
    <property type="molecule type" value="Genomic_DNA"/>
</dbReference>
<dbReference type="HOGENOM" id="CLU_3384956_0_0_1"/>
<protein>
    <submittedName>
        <fullName evidence="1">Uncharacterized protein</fullName>
    </submittedName>
</protein>
<dbReference type="Proteomes" id="UP000009886">
    <property type="component" value="Unassembled WGS sequence"/>
</dbReference>
<comment type="caution">
    <text evidence="1">The sequence shown here is derived from an EMBL/GenBank/DDBJ whole genome shotgun (WGS) entry which is preliminary data.</text>
</comment>
<dbReference type="VEuPathDB" id="FungiDB:PDIP_26320"/>
<accession>K9H0G5</accession>
<dbReference type="AlphaFoldDB" id="K9H0G5"/>
<evidence type="ECO:0000313" key="1">
    <source>
        <dbReference type="EMBL" id="EKV18686.1"/>
    </source>
</evidence>
<organism evidence="1 2">
    <name type="scientific">Penicillium digitatum (strain Pd1 / CECT 20795)</name>
    <name type="common">Green mold</name>
    <dbReference type="NCBI Taxonomy" id="1170230"/>
    <lineage>
        <taxon>Eukaryota</taxon>
        <taxon>Fungi</taxon>
        <taxon>Dikarya</taxon>
        <taxon>Ascomycota</taxon>
        <taxon>Pezizomycotina</taxon>
        <taxon>Eurotiomycetes</taxon>
        <taxon>Eurotiomycetidae</taxon>
        <taxon>Eurotiales</taxon>
        <taxon>Aspergillaceae</taxon>
        <taxon>Penicillium</taxon>
    </lineage>
</organism>
<dbReference type="KEGG" id="pdp:PDIP_26320"/>
<gene>
    <name evidence="1" type="ORF">PDIP_26320</name>
</gene>
<reference evidence="2" key="1">
    <citation type="journal article" date="2012" name="BMC Genomics">
        <title>Genome sequence of the necrotrophic fungus Penicillium digitatum, the main postharvest pathogen of citrus.</title>
        <authorList>
            <person name="Marcet-Houben M."/>
            <person name="Ballester A.-R."/>
            <person name="de la Fuente B."/>
            <person name="Harries E."/>
            <person name="Marcos J.F."/>
            <person name="Gonzalez-Candelas L."/>
            <person name="Gabaldon T."/>
        </authorList>
    </citation>
    <scope>NUCLEOTIDE SEQUENCE [LARGE SCALE GENOMIC DNA]</scope>
    <source>
        <strain evidence="2">Pd1 / CECT 20795</strain>
    </source>
</reference>
<name>K9H0G5_PEND1</name>
<proteinExistence type="predicted"/>